<keyword evidence="3" id="KW-1185">Reference proteome</keyword>
<name>A0A7J8NJV6_9ROSI</name>
<feature type="region of interest" description="Disordered" evidence="1">
    <location>
        <begin position="1"/>
        <end position="27"/>
    </location>
</feature>
<organism evidence="2 3">
    <name type="scientific">Gossypium lobatum</name>
    <dbReference type="NCBI Taxonomy" id="34289"/>
    <lineage>
        <taxon>Eukaryota</taxon>
        <taxon>Viridiplantae</taxon>
        <taxon>Streptophyta</taxon>
        <taxon>Embryophyta</taxon>
        <taxon>Tracheophyta</taxon>
        <taxon>Spermatophyta</taxon>
        <taxon>Magnoliopsida</taxon>
        <taxon>eudicotyledons</taxon>
        <taxon>Gunneridae</taxon>
        <taxon>Pentapetalae</taxon>
        <taxon>rosids</taxon>
        <taxon>malvids</taxon>
        <taxon>Malvales</taxon>
        <taxon>Malvaceae</taxon>
        <taxon>Malvoideae</taxon>
        <taxon>Gossypium</taxon>
    </lineage>
</organism>
<protein>
    <submittedName>
        <fullName evidence="2">Uncharacterized protein</fullName>
    </submittedName>
</protein>
<comment type="caution">
    <text evidence="2">The sequence shown here is derived from an EMBL/GenBank/DDBJ whole genome shotgun (WGS) entry which is preliminary data.</text>
</comment>
<evidence type="ECO:0000313" key="3">
    <source>
        <dbReference type="Proteomes" id="UP000593572"/>
    </source>
</evidence>
<proteinExistence type="predicted"/>
<evidence type="ECO:0000313" key="2">
    <source>
        <dbReference type="EMBL" id="MBA0577249.1"/>
    </source>
</evidence>
<dbReference type="EMBL" id="JABEZX010354376">
    <property type="protein sequence ID" value="MBA0577249.1"/>
    <property type="molecule type" value="Genomic_DNA"/>
</dbReference>
<reference evidence="2 3" key="1">
    <citation type="journal article" date="2019" name="Genome Biol. Evol.">
        <title>Insights into the evolution of the New World diploid cottons (Gossypium, subgenus Houzingenia) based on genome sequencing.</title>
        <authorList>
            <person name="Grover C.E."/>
            <person name="Arick M.A. 2nd"/>
            <person name="Thrash A."/>
            <person name="Conover J.L."/>
            <person name="Sanders W.S."/>
            <person name="Peterson D.G."/>
            <person name="Frelichowski J.E."/>
            <person name="Scheffler J.A."/>
            <person name="Scheffler B.E."/>
            <person name="Wendel J.F."/>
        </authorList>
    </citation>
    <scope>NUCLEOTIDE SEQUENCE [LARGE SCALE GENOMIC DNA]</scope>
    <source>
        <strain evidence="2">157</strain>
        <tissue evidence="2">Leaf</tissue>
    </source>
</reference>
<feature type="non-terminal residue" evidence="2">
    <location>
        <position position="41"/>
    </location>
</feature>
<sequence>MDIHDPAQALTVPPVALQSSDSPRPPYEAYRTLIAPLSLRT</sequence>
<gene>
    <name evidence="2" type="ORF">Golob_024595</name>
</gene>
<dbReference type="AlphaFoldDB" id="A0A7J8NJV6"/>
<accession>A0A7J8NJV6</accession>
<evidence type="ECO:0000256" key="1">
    <source>
        <dbReference type="SAM" id="MobiDB-lite"/>
    </source>
</evidence>
<dbReference type="Proteomes" id="UP000593572">
    <property type="component" value="Unassembled WGS sequence"/>
</dbReference>